<comment type="similarity">
    <text evidence="1">Belongs to the LysR transcriptional regulatory family.</text>
</comment>
<reference evidence="6" key="1">
    <citation type="submission" date="2021-12" db="EMBL/GenBank/DDBJ databases">
        <authorList>
            <person name="Rodrigo-Torres L."/>
            <person name="Arahal R. D."/>
            <person name="Lucena T."/>
        </authorList>
    </citation>
    <scope>NUCLEOTIDE SEQUENCE</scope>
    <source>
        <strain evidence="6">CECT 8267</strain>
    </source>
</reference>
<gene>
    <name evidence="6" type="primary">leuO_3</name>
    <name evidence="6" type="ORF">SIN8267_01341</name>
</gene>
<dbReference type="SUPFAM" id="SSF53850">
    <property type="entry name" value="Periplasmic binding protein-like II"/>
    <property type="match status" value="1"/>
</dbReference>
<dbReference type="InterPro" id="IPR036390">
    <property type="entry name" value="WH_DNA-bd_sf"/>
</dbReference>
<dbReference type="InterPro" id="IPR036388">
    <property type="entry name" value="WH-like_DNA-bd_sf"/>
</dbReference>
<dbReference type="PRINTS" id="PR00039">
    <property type="entry name" value="HTHLYSR"/>
</dbReference>
<evidence type="ECO:0000313" key="6">
    <source>
        <dbReference type="EMBL" id="CAH0991239.1"/>
    </source>
</evidence>
<keyword evidence="7" id="KW-1185">Reference proteome</keyword>
<dbReference type="Proteomes" id="UP000838100">
    <property type="component" value="Unassembled WGS sequence"/>
</dbReference>
<name>A0ABM9AEV3_9GAMM</name>
<dbReference type="RefSeq" id="WP_237443896.1">
    <property type="nucleotide sequence ID" value="NZ_CAKLPX010000001.1"/>
</dbReference>
<dbReference type="SUPFAM" id="SSF46785">
    <property type="entry name" value="Winged helix' DNA-binding domain"/>
    <property type="match status" value="1"/>
</dbReference>
<dbReference type="PROSITE" id="PS50931">
    <property type="entry name" value="HTH_LYSR"/>
    <property type="match status" value="1"/>
</dbReference>
<feature type="domain" description="HTH lysR-type" evidence="5">
    <location>
        <begin position="6"/>
        <end position="63"/>
    </location>
</feature>
<dbReference type="Pfam" id="PF00126">
    <property type="entry name" value="HTH_1"/>
    <property type="match status" value="1"/>
</dbReference>
<protein>
    <submittedName>
        <fullName evidence="6">HTH-type transcriptional regulator LeuO</fullName>
    </submittedName>
</protein>
<dbReference type="InterPro" id="IPR050389">
    <property type="entry name" value="LysR-type_TF"/>
</dbReference>
<dbReference type="Pfam" id="PF03466">
    <property type="entry name" value="LysR_substrate"/>
    <property type="match status" value="1"/>
</dbReference>
<accession>A0ABM9AEV3</accession>
<dbReference type="PANTHER" id="PTHR30118:SF6">
    <property type="entry name" value="HTH-TYPE TRANSCRIPTIONAL REGULATOR LEUO"/>
    <property type="match status" value="1"/>
</dbReference>
<dbReference type="Gene3D" id="3.40.190.10">
    <property type="entry name" value="Periplasmic binding protein-like II"/>
    <property type="match status" value="2"/>
</dbReference>
<evidence type="ECO:0000313" key="7">
    <source>
        <dbReference type="Proteomes" id="UP000838100"/>
    </source>
</evidence>
<dbReference type="InterPro" id="IPR005119">
    <property type="entry name" value="LysR_subst-bd"/>
</dbReference>
<keyword evidence="4" id="KW-0804">Transcription</keyword>
<keyword evidence="3" id="KW-0238">DNA-binding</keyword>
<dbReference type="EMBL" id="CAKLPX010000001">
    <property type="protein sequence ID" value="CAH0991239.1"/>
    <property type="molecule type" value="Genomic_DNA"/>
</dbReference>
<dbReference type="InterPro" id="IPR000847">
    <property type="entry name" value="LysR_HTH_N"/>
</dbReference>
<evidence type="ECO:0000256" key="3">
    <source>
        <dbReference type="ARBA" id="ARBA00023125"/>
    </source>
</evidence>
<evidence type="ECO:0000256" key="4">
    <source>
        <dbReference type="ARBA" id="ARBA00023163"/>
    </source>
</evidence>
<dbReference type="Gene3D" id="1.10.10.10">
    <property type="entry name" value="Winged helix-like DNA-binding domain superfamily/Winged helix DNA-binding domain"/>
    <property type="match status" value="1"/>
</dbReference>
<organism evidence="6 7">
    <name type="scientific">Sinobacterium norvegicum</name>
    <dbReference type="NCBI Taxonomy" id="1641715"/>
    <lineage>
        <taxon>Bacteria</taxon>
        <taxon>Pseudomonadati</taxon>
        <taxon>Pseudomonadota</taxon>
        <taxon>Gammaproteobacteria</taxon>
        <taxon>Cellvibrionales</taxon>
        <taxon>Spongiibacteraceae</taxon>
        <taxon>Sinobacterium</taxon>
    </lineage>
</organism>
<evidence type="ECO:0000259" key="5">
    <source>
        <dbReference type="PROSITE" id="PS50931"/>
    </source>
</evidence>
<comment type="caution">
    <text evidence="6">The sequence shown here is derived from an EMBL/GenBank/DDBJ whole genome shotgun (WGS) entry which is preliminary data.</text>
</comment>
<evidence type="ECO:0000256" key="1">
    <source>
        <dbReference type="ARBA" id="ARBA00009437"/>
    </source>
</evidence>
<keyword evidence="2" id="KW-0805">Transcription regulation</keyword>
<proteinExistence type="inferred from homology"/>
<dbReference type="PANTHER" id="PTHR30118">
    <property type="entry name" value="HTH-TYPE TRANSCRIPTIONAL REGULATOR LEUO-RELATED"/>
    <property type="match status" value="1"/>
</dbReference>
<sequence length="303" mass="33938">MLTNRVDLNLLTTFLEVYRLNSITLAAEALDTTQPTVSGILKRLSEQLGEQLFVREGRGIAPTSVAVQLAADIGPAFIGIDNALDNLKSFDIDHPRRFNVFVTEPMMLLLQPLVKADKTMGQCQINFQLAPPTLDKLFEKLGSQQIDLAVDLGRLDHPSYQSQLFHRDQLLVTCRQNHSQYQDRLTIDQYYSADHVRLKLRRSGLDGVTMLSKAPMRSRNITAVCDSVMSGLALASTSEVLCLAPKSIAEVYAPLLNLQALPLPFATHPLEHYLHWHNRTTDSQAHRWLRQKIVSLLDDCVAG</sequence>
<evidence type="ECO:0000256" key="2">
    <source>
        <dbReference type="ARBA" id="ARBA00023015"/>
    </source>
</evidence>